<dbReference type="Proteomes" id="UP000255425">
    <property type="component" value="Unassembled WGS sequence"/>
</dbReference>
<dbReference type="EC" id="2.4.1.-" evidence="2"/>
<sequence length="48" mass="5521">MKKSYDFKFLDLQVNRGKTNALNQGVKHASYYYVMCLDADTMVDDDAP</sequence>
<dbReference type="AlphaFoldDB" id="A0A380GZJ4"/>
<evidence type="ECO:0000313" key="3">
    <source>
        <dbReference type="Proteomes" id="UP000255425"/>
    </source>
</evidence>
<keyword evidence="3" id="KW-1185">Reference proteome</keyword>
<keyword evidence="2" id="KW-0328">Glycosyltransferase</keyword>
<dbReference type="EMBL" id="UHDZ01000001">
    <property type="protein sequence ID" value="SUM67696.1"/>
    <property type="molecule type" value="Genomic_DNA"/>
</dbReference>
<dbReference type="GO" id="GO:0016757">
    <property type="term" value="F:glycosyltransferase activity"/>
    <property type="evidence" value="ECO:0007669"/>
    <property type="project" value="UniProtKB-KW"/>
</dbReference>
<proteinExistence type="predicted"/>
<protein>
    <submittedName>
        <fullName evidence="2">N-glycosyltransferase</fullName>
        <ecNumber evidence="2">2.4.1.-</ecNumber>
    </submittedName>
</protein>
<evidence type="ECO:0000259" key="1">
    <source>
        <dbReference type="Pfam" id="PF00535"/>
    </source>
</evidence>
<dbReference type="InterPro" id="IPR029044">
    <property type="entry name" value="Nucleotide-diphossugar_trans"/>
</dbReference>
<dbReference type="SUPFAM" id="SSF53448">
    <property type="entry name" value="Nucleotide-diphospho-sugar transferases"/>
    <property type="match status" value="1"/>
</dbReference>
<accession>A0A380GZJ4</accession>
<dbReference type="InterPro" id="IPR001173">
    <property type="entry name" value="Glyco_trans_2-like"/>
</dbReference>
<keyword evidence="2" id="KW-0808">Transferase</keyword>
<name>A0A380GZJ4_9STAP</name>
<gene>
    <name evidence="2" type="primary">icaA_2</name>
    <name evidence="2" type="ORF">NCTC11807_00274</name>
</gene>
<organism evidence="2 3">
    <name type="scientific">Staphylococcus saccharolyticus</name>
    <dbReference type="NCBI Taxonomy" id="33028"/>
    <lineage>
        <taxon>Bacteria</taxon>
        <taxon>Bacillati</taxon>
        <taxon>Bacillota</taxon>
        <taxon>Bacilli</taxon>
        <taxon>Bacillales</taxon>
        <taxon>Staphylococcaceae</taxon>
        <taxon>Staphylococcus</taxon>
    </lineage>
</organism>
<feature type="domain" description="Glycosyltransferase 2-like" evidence="1">
    <location>
        <begin position="3"/>
        <end position="46"/>
    </location>
</feature>
<reference evidence="2 3" key="1">
    <citation type="submission" date="2018-06" db="EMBL/GenBank/DDBJ databases">
        <authorList>
            <consortium name="Pathogen Informatics"/>
            <person name="Doyle S."/>
        </authorList>
    </citation>
    <scope>NUCLEOTIDE SEQUENCE [LARGE SCALE GENOMIC DNA]</scope>
    <source>
        <strain evidence="2 3">NCTC11807</strain>
    </source>
</reference>
<dbReference type="Gene3D" id="3.90.550.10">
    <property type="entry name" value="Spore Coat Polysaccharide Biosynthesis Protein SpsA, Chain A"/>
    <property type="match status" value="1"/>
</dbReference>
<evidence type="ECO:0000313" key="2">
    <source>
        <dbReference type="EMBL" id="SUM67696.1"/>
    </source>
</evidence>
<dbReference type="Pfam" id="PF00535">
    <property type="entry name" value="Glycos_transf_2"/>
    <property type="match status" value="1"/>
</dbReference>